<reference evidence="3 4" key="1">
    <citation type="submission" date="2017-10" db="EMBL/GenBank/DDBJ databases">
        <title>Development of genomic resources for the powdery mildew, Erysiphe pulchra.</title>
        <authorList>
            <person name="Wadl P.A."/>
            <person name="Mack B.M."/>
            <person name="Moore G."/>
            <person name="Beltz S.B."/>
        </authorList>
    </citation>
    <scope>NUCLEOTIDE SEQUENCE [LARGE SCALE GENOMIC DNA]</scope>
    <source>
        <strain evidence="3">Cflorida</strain>
    </source>
</reference>
<keyword evidence="1" id="KW-0175">Coiled coil</keyword>
<dbReference type="Proteomes" id="UP000237438">
    <property type="component" value="Unassembled WGS sequence"/>
</dbReference>
<dbReference type="EMBL" id="PEDP01001652">
    <property type="protein sequence ID" value="POS83369.1"/>
    <property type="molecule type" value="Genomic_DNA"/>
</dbReference>
<accession>A0A2S4PMU2</accession>
<name>A0A2S4PMU2_9PEZI</name>
<protein>
    <submittedName>
        <fullName evidence="3">Uncharacterized protein</fullName>
    </submittedName>
</protein>
<dbReference type="Gene3D" id="1.10.287.1490">
    <property type="match status" value="1"/>
</dbReference>
<feature type="coiled-coil region" evidence="1">
    <location>
        <begin position="83"/>
        <end position="117"/>
    </location>
</feature>
<feature type="region of interest" description="Disordered" evidence="2">
    <location>
        <begin position="180"/>
        <end position="212"/>
    </location>
</feature>
<dbReference type="OrthoDB" id="1430630at2759"/>
<sequence length="309" mass="35754">MSQEHASVSMENLFEAFDRTWPNISNVINSYIFPEGIDPSLLVQRIATKSESPEKQMFCMLLNCFEYQFGVLNEKILSQEGEISELDSRLTRARSQINDLHNTVSLNKRQIENLEESAKNNMFLVQDCLKDINDLNSKIFALNTQHSLENERVAQLNEKIFRLQEENSLLFSRATRAENTLGENKNTVTSQKPRRSRSDPEKFNAGQQSTEKRQMDDFHRISFVTSLLSGKAWDAVQDGVKRMNNNPLNPDSWFWKTPALLWQILDNRYILLDSTQSAKNELDTIFQDKRPYGDFKADFDHYAAKALTL</sequence>
<dbReference type="AlphaFoldDB" id="A0A2S4PMU2"/>
<organism evidence="3 4">
    <name type="scientific">Erysiphe pulchra</name>
    <dbReference type="NCBI Taxonomy" id="225359"/>
    <lineage>
        <taxon>Eukaryota</taxon>
        <taxon>Fungi</taxon>
        <taxon>Dikarya</taxon>
        <taxon>Ascomycota</taxon>
        <taxon>Pezizomycotina</taxon>
        <taxon>Leotiomycetes</taxon>
        <taxon>Erysiphales</taxon>
        <taxon>Erysiphaceae</taxon>
        <taxon>Erysiphe</taxon>
    </lineage>
</organism>
<keyword evidence="4" id="KW-1185">Reference proteome</keyword>
<evidence type="ECO:0000256" key="2">
    <source>
        <dbReference type="SAM" id="MobiDB-lite"/>
    </source>
</evidence>
<proteinExistence type="predicted"/>
<evidence type="ECO:0000313" key="4">
    <source>
        <dbReference type="Proteomes" id="UP000237438"/>
    </source>
</evidence>
<evidence type="ECO:0000313" key="3">
    <source>
        <dbReference type="EMBL" id="POS83369.1"/>
    </source>
</evidence>
<gene>
    <name evidence="3" type="ORF">EPUL_004014</name>
</gene>
<feature type="compositionally biased region" description="Polar residues" evidence="2">
    <location>
        <begin position="180"/>
        <end position="191"/>
    </location>
</feature>
<comment type="caution">
    <text evidence="3">The sequence shown here is derived from an EMBL/GenBank/DDBJ whole genome shotgun (WGS) entry which is preliminary data.</text>
</comment>
<evidence type="ECO:0000256" key="1">
    <source>
        <dbReference type="SAM" id="Coils"/>
    </source>
</evidence>